<dbReference type="GO" id="GO:0009507">
    <property type="term" value="C:chloroplast"/>
    <property type="evidence" value="ECO:0007669"/>
    <property type="project" value="GOC"/>
</dbReference>
<keyword evidence="2" id="KW-1185">Reference proteome</keyword>
<dbReference type="Proteomes" id="UP000604046">
    <property type="component" value="Unassembled WGS sequence"/>
</dbReference>
<reference evidence="1" key="1">
    <citation type="submission" date="2021-02" db="EMBL/GenBank/DDBJ databases">
        <authorList>
            <person name="Dougan E. K."/>
            <person name="Rhodes N."/>
            <person name="Thang M."/>
            <person name="Chan C."/>
        </authorList>
    </citation>
    <scope>NUCLEOTIDE SEQUENCE</scope>
</reference>
<dbReference type="OrthoDB" id="415147at2759"/>
<proteinExistence type="predicted"/>
<dbReference type="GO" id="GO:1901259">
    <property type="term" value="P:chloroplast rRNA processing"/>
    <property type="evidence" value="ECO:0007669"/>
    <property type="project" value="TreeGrafter"/>
</dbReference>
<dbReference type="AlphaFoldDB" id="A0A812GLB1"/>
<dbReference type="GO" id="GO:0000963">
    <property type="term" value="P:mitochondrial RNA processing"/>
    <property type="evidence" value="ECO:0007669"/>
    <property type="project" value="TreeGrafter"/>
</dbReference>
<dbReference type="GO" id="GO:0005759">
    <property type="term" value="C:mitochondrial matrix"/>
    <property type="evidence" value="ECO:0007669"/>
    <property type="project" value="TreeGrafter"/>
</dbReference>
<dbReference type="EMBL" id="CAJNDS010000031">
    <property type="protein sequence ID" value="CAE6925705.1"/>
    <property type="molecule type" value="Genomic_DNA"/>
</dbReference>
<sequence length="367" mass="40056">MLQAIVLPSRLVHRHVLSSRRCMQSSAGQLTAKLRRCHCASDVISLVRTAVDSQMLDGILWAAAMQRMSIVEKGREEKEEKEDRKYDKAEVRQGQQCVRQGWELLMGMGTTYLPHVGHRELAVVAVAVSKSAKTSKRDKRYQGGNGRRCFLSSVIRTALSASESISVRHLANLAWSAATMQVAADELFEAAASAVAVQRCNARDSSQLLWAFGRSSHKLGVEVLETLAGRHMSPRMFPTFGDHDIAATIWGVATLAALREPKDKGRQFIKEFTAHAAGRSSEFSPQGLSMLFWGTATLVSKGVDMPSSVLIRACAPQVVKLAPRFTTQGAANILWSLSTLARVEQDGVREASSFEDVGSLSSDAGRS</sequence>
<protein>
    <submittedName>
        <fullName evidence="1">Uncharacterized protein</fullName>
    </submittedName>
</protein>
<dbReference type="GO" id="GO:0003723">
    <property type="term" value="F:RNA binding"/>
    <property type="evidence" value="ECO:0007669"/>
    <property type="project" value="TreeGrafter"/>
</dbReference>
<dbReference type="GO" id="GO:0035770">
    <property type="term" value="C:ribonucleoprotein granule"/>
    <property type="evidence" value="ECO:0007669"/>
    <property type="project" value="TreeGrafter"/>
</dbReference>
<dbReference type="PANTHER" id="PTHR21228">
    <property type="entry name" value="FAST LEU-RICH DOMAIN-CONTAINING"/>
    <property type="match status" value="1"/>
</dbReference>
<dbReference type="PANTHER" id="PTHR21228:SF40">
    <property type="entry name" value="LD45607P"/>
    <property type="match status" value="1"/>
</dbReference>
<dbReference type="GO" id="GO:0044528">
    <property type="term" value="P:regulation of mitochondrial mRNA stability"/>
    <property type="evidence" value="ECO:0007669"/>
    <property type="project" value="TreeGrafter"/>
</dbReference>
<dbReference type="InterPro" id="IPR050870">
    <property type="entry name" value="FAST_kinase"/>
</dbReference>
<accession>A0A812GLB1</accession>
<gene>
    <name evidence="1" type="ORF">SNAT2548_LOCUS643</name>
</gene>
<organism evidence="1 2">
    <name type="scientific">Symbiodinium natans</name>
    <dbReference type="NCBI Taxonomy" id="878477"/>
    <lineage>
        <taxon>Eukaryota</taxon>
        <taxon>Sar</taxon>
        <taxon>Alveolata</taxon>
        <taxon>Dinophyceae</taxon>
        <taxon>Suessiales</taxon>
        <taxon>Symbiodiniaceae</taxon>
        <taxon>Symbiodinium</taxon>
    </lineage>
</organism>
<name>A0A812GLB1_9DINO</name>
<evidence type="ECO:0000313" key="2">
    <source>
        <dbReference type="Proteomes" id="UP000604046"/>
    </source>
</evidence>
<evidence type="ECO:0000313" key="1">
    <source>
        <dbReference type="EMBL" id="CAE6925705.1"/>
    </source>
</evidence>
<comment type="caution">
    <text evidence="1">The sequence shown here is derived from an EMBL/GenBank/DDBJ whole genome shotgun (WGS) entry which is preliminary data.</text>
</comment>